<feature type="chain" id="PRO_5040282360" evidence="1">
    <location>
        <begin position="20"/>
        <end position="429"/>
    </location>
</feature>
<comment type="caution">
    <text evidence="2">The sequence shown here is derived from an EMBL/GenBank/DDBJ whole genome shotgun (WGS) entry which is preliminary data.</text>
</comment>
<evidence type="ECO:0000256" key="1">
    <source>
        <dbReference type="SAM" id="SignalP"/>
    </source>
</evidence>
<evidence type="ECO:0000313" key="3">
    <source>
        <dbReference type="Proteomes" id="UP000738349"/>
    </source>
</evidence>
<protein>
    <submittedName>
        <fullName evidence="2">Uncharacterized protein</fullName>
    </submittedName>
</protein>
<proteinExistence type="predicted"/>
<name>A0A9P9I993_9HYPO</name>
<keyword evidence="3" id="KW-1185">Reference proteome</keyword>
<sequence>MRWIFLQVIWLTVARLSVAYEPTRLPKNLLTLTRRAEVVGTFFIDTSERGICDSLNSQGSFSDADIAWSKLNMDQFIIDHVKVLRLEEGNDLSQFGGWTGAFFNLFAIGDTSLTIDCRTPDSNCDVPRKCDGYNDLRYAMASISIGNIHTILKARIKAYDNIINNNQERVRSLFTDLKFPETRGFRVEAFIQGFILGAEIALGGVTEAFTVAIRKAITKGFKEVIQSALPLDVNIQEDGRPVIDRLREARDSLTNILFSWNMRGVDDPALQFVSADETVAFFQQGAFVFPLPSEADLISSYEKDIETQMNAPLAASLWVSQDIKVGIFAESACSGGQLQTLHCNLGPGCSDLLFKATDFETPLCLELGNGDDLPPNLQGTLTSYGLNHQNIAKNAARCEMLGGAGKFPPDNTGDWDFGFPRCTFPLRRA</sequence>
<reference evidence="2" key="1">
    <citation type="journal article" date="2021" name="Nat. Commun.">
        <title>Genetic determinants of endophytism in the Arabidopsis root mycobiome.</title>
        <authorList>
            <person name="Mesny F."/>
            <person name="Miyauchi S."/>
            <person name="Thiergart T."/>
            <person name="Pickel B."/>
            <person name="Atanasova L."/>
            <person name="Karlsson M."/>
            <person name="Huettel B."/>
            <person name="Barry K.W."/>
            <person name="Haridas S."/>
            <person name="Chen C."/>
            <person name="Bauer D."/>
            <person name="Andreopoulos W."/>
            <person name="Pangilinan J."/>
            <person name="LaButti K."/>
            <person name="Riley R."/>
            <person name="Lipzen A."/>
            <person name="Clum A."/>
            <person name="Drula E."/>
            <person name="Henrissat B."/>
            <person name="Kohler A."/>
            <person name="Grigoriev I.V."/>
            <person name="Martin F.M."/>
            <person name="Hacquard S."/>
        </authorList>
    </citation>
    <scope>NUCLEOTIDE SEQUENCE</scope>
    <source>
        <strain evidence="2">MPI-CAGE-AT-0147</strain>
    </source>
</reference>
<dbReference type="EMBL" id="JAGMUV010000042">
    <property type="protein sequence ID" value="KAH7111230.1"/>
    <property type="molecule type" value="Genomic_DNA"/>
</dbReference>
<dbReference type="Proteomes" id="UP000738349">
    <property type="component" value="Unassembled WGS sequence"/>
</dbReference>
<dbReference type="AlphaFoldDB" id="A0A9P9I993"/>
<gene>
    <name evidence="2" type="ORF">EDB81DRAFT_894500</name>
</gene>
<dbReference type="OrthoDB" id="4130492at2759"/>
<keyword evidence="1" id="KW-0732">Signal</keyword>
<feature type="signal peptide" evidence="1">
    <location>
        <begin position="1"/>
        <end position="19"/>
    </location>
</feature>
<evidence type="ECO:0000313" key="2">
    <source>
        <dbReference type="EMBL" id="KAH7111230.1"/>
    </source>
</evidence>
<organism evidence="2 3">
    <name type="scientific">Dactylonectria macrodidyma</name>
    <dbReference type="NCBI Taxonomy" id="307937"/>
    <lineage>
        <taxon>Eukaryota</taxon>
        <taxon>Fungi</taxon>
        <taxon>Dikarya</taxon>
        <taxon>Ascomycota</taxon>
        <taxon>Pezizomycotina</taxon>
        <taxon>Sordariomycetes</taxon>
        <taxon>Hypocreomycetidae</taxon>
        <taxon>Hypocreales</taxon>
        <taxon>Nectriaceae</taxon>
        <taxon>Dactylonectria</taxon>
    </lineage>
</organism>
<accession>A0A9P9I993</accession>